<dbReference type="InterPro" id="IPR038573">
    <property type="entry name" value="BrnT_sf"/>
</dbReference>
<dbReference type="AlphaFoldDB" id="A0A1W1CUF2"/>
<protein>
    <recommendedName>
        <fullName evidence="2">COGs COG2929</fullName>
    </recommendedName>
</protein>
<name>A0A1W1CUF2_9ZZZZ</name>
<dbReference type="InterPro" id="IPR007460">
    <property type="entry name" value="BrnT_toxin"/>
</dbReference>
<sequence length="91" mass="11135">MDIVYDIEKNKKNIEKHNISFEEVINFDFKTASVIVDDRKDYKEVRYISYGFLDNRLMFLCYVIRNNKLRIVSFRKANKREVKEYEKTINK</sequence>
<dbReference type="EMBL" id="FPHJ01000066">
    <property type="protein sequence ID" value="SFV69508.1"/>
    <property type="molecule type" value="Genomic_DNA"/>
</dbReference>
<accession>A0A1W1CUF2</accession>
<evidence type="ECO:0008006" key="2">
    <source>
        <dbReference type="Google" id="ProtNLM"/>
    </source>
</evidence>
<proteinExistence type="predicted"/>
<dbReference type="Gene3D" id="3.10.450.530">
    <property type="entry name" value="Ribonuclease toxin, BrnT, of type II toxin-antitoxin system"/>
    <property type="match status" value="1"/>
</dbReference>
<gene>
    <name evidence="1" type="ORF">MNB_SUP05-5-151</name>
</gene>
<reference evidence="1" key="1">
    <citation type="submission" date="2016-10" db="EMBL/GenBank/DDBJ databases">
        <authorList>
            <person name="de Groot N.N."/>
        </authorList>
    </citation>
    <scope>NUCLEOTIDE SEQUENCE</scope>
</reference>
<dbReference type="Pfam" id="PF04365">
    <property type="entry name" value="BrnT_toxin"/>
    <property type="match status" value="1"/>
</dbReference>
<evidence type="ECO:0000313" key="1">
    <source>
        <dbReference type="EMBL" id="SFV69508.1"/>
    </source>
</evidence>
<organism evidence="1">
    <name type="scientific">hydrothermal vent metagenome</name>
    <dbReference type="NCBI Taxonomy" id="652676"/>
    <lineage>
        <taxon>unclassified sequences</taxon>
        <taxon>metagenomes</taxon>
        <taxon>ecological metagenomes</taxon>
    </lineage>
</organism>